<reference evidence="3 4" key="1">
    <citation type="submission" date="2019-11" db="EMBL/GenBank/DDBJ databases">
        <title>Maribacter lutea sp. nov., a marine bacterium isolated from intertidal sand.</title>
        <authorList>
            <person name="Liu A."/>
        </authorList>
    </citation>
    <scope>NUCLEOTIDE SEQUENCE [LARGE SCALE GENOMIC DNA]</scope>
    <source>
        <strain evidence="3 4">RZ05</strain>
    </source>
</reference>
<dbReference type="EMBL" id="WKJH01000028">
    <property type="protein sequence ID" value="MRX65829.1"/>
    <property type="molecule type" value="Genomic_DNA"/>
</dbReference>
<dbReference type="OrthoDB" id="1522859at2"/>
<dbReference type="PANTHER" id="PTHR33446:SF2">
    <property type="entry name" value="PROTEIN TONB"/>
    <property type="match status" value="1"/>
</dbReference>
<sequence length="235" mass="26662">MKPKKYPQRDLNKNSGLYFVIGLIMVMVLTYVAFEWKTYDKPHYFTEAINNPDELPGELPPIITLNIPPPPPAPVIPEIIQVAENDDPVIETVIESLESDTEKEILDVNDIDVIDDPVDLPPVPFSVIEDVPVFPGCENATDKRACFQEQMNKHIRKNFKYPDIPLEMGIQGKVYMQFIIEIDGSIGHIQKRGPDKYLEAEAVRIIELLPKMQPGKQRGTAVKVPFSIPINFKLQ</sequence>
<dbReference type="PROSITE" id="PS52015">
    <property type="entry name" value="TONB_CTD"/>
    <property type="match status" value="1"/>
</dbReference>
<keyword evidence="1" id="KW-0812">Transmembrane</keyword>
<name>A0A6I2MSE3_9FLAO</name>
<dbReference type="Pfam" id="PF03544">
    <property type="entry name" value="TonB_C"/>
    <property type="match status" value="1"/>
</dbReference>
<feature type="transmembrane region" description="Helical" evidence="1">
    <location>
        <begin position="16"/>
        <end position="34"/>
    </location>
</feature>
<comment type="caution">
    <text evidence="3">The sequence shown here is derived from an EMBL/GenBank/DDBJ whole genome shotgun (WGS) entry which is preliminary data.</text>
</comment>
<dbReference type="Proteomes" id="UP000443153">
    <property type="component" value="Unassembled WGS sequence"/>
</dbReference>
<feature type="domain" description="TonB C-terminal" evidence="2">
    <location>
        <begin position="146"/>
        <end position="235"/>
    </location>
</feature>
<organism evidence="3 4">
    <name type="scientific">Maribacter luteus</name>
    <dbReference type="NCBI Taxonomy" id="2594478"/>
    <lineage>
        <taxon>Bacteria</taxon>
        <taxon>Pseudomonadati</taxon>
        <taxon>Bacteroidota</taxon>
        <taxon>Flavobacteriia</taxon>
        <taxon>Flavobacteriales</taxon>
        <taxon>Flavobacteriaceae</taxon>
        <taxon>Maribacter</taxon>
    </lineage>
</organism>
<dbReference type="InterPro" id="IPR051045">
    <property type="entry name" value="TonB-dependent_transducer"/>
</dbReference>
<dbReference type="SUPFAM" id="SSF74653">
    <property type="entry name" value="TolA/TonB C-terminal domain"/>
    <property type="match status" value="1"/>
</dbReference>
<keyword evidence="4" id="KW-1185">Reference proteome</keyword>
<dbReference type="Gene3D" id="3.30.1150.10">
    <property type="match status" value="1"/>
</dbReference>
<keyword evidence="1" id="KW-1133">Transmembrane helix</keyword>
<dbReference type="PANTHER" id="PTHR33446">
    <property type="entry name" value="PROTEIN TONB-RELATED"/>
    <property type="match status" value="1"/>
</dbReference>
<dbReference type="InterPro" id="IPR037682">
    <property type="entry name" value="TonB_C"/>
</dbReference>
<evidence type="ECO:0000313" key="3">
    <source>
        <dbReference type="EMBL" id="MRX65829.1"/>
    </source>
</evidence>
<accession>A0A6I2MSE3</accession>
<evidence type="ECO:0000259" key="2">
    <source>
        <dbReference type="PROSITE" id="PS52015"/>
    </source>
</evidence>
<dbReference type="GO" id="GO:0055085">
    <property type="term" value="P:transmembrane transport"/>
    <property type="evidence" value="ECO:0007669"/>
    <property type="project" value="InterPro"/>
</dbReference>
<keyword evidence="1" id="KW-0472">Membrane</keyword>
<dbReference type="GO" id="GO:0098797">
    <property type="term" value="C:plasma membrane protein complex"/>
    <property type="evidence" value="ECO:0007669"/>
    <property type="project" value="TreeGrafter"/>
</dbReference>
<evidence type="ECO:0000256" key="1">
    <source>
        <dbReference type="SAM" id="Phobius"/>
    </source>
</evidence>
<dbReference type="AlphaFoldDB" id="A0A6I2MSE3"/>
<proteinExistence type="predicted"/>
<dbReference type="GO" id="GO:0031992">
    <property type="term" value="F:energy transducer activity"/>
    <property type="evidence" value="ECO:0007669"/>
    <property type="project" value="TreeGrafter"/>
</dbReference>
<protein>
    <submittedName>
        <fullName evidence="3">Energy transducer TonB</fullName>
    </submittedName>
</protein>
<evidence type="ECO:0000313" key="4">
    <source>
        <dbReference type="Proteomes" id="UP000443153"/>
    </source>
</evidence>
<gene>
    <name evidence="3" type="ORF">GJ691_16880</name>
</gene>